<dbReference type="EMBL" id="WWCJ01000005">
    <property type="protein sequence ID" value="MYN02158.1"/>
    <property type="molecule type" value="Genomic_DNA"/>
</dbReference>
<dbReference type="GO" id="GO:0032259">
    <property type="term" value="P:methylation"/>
    <property type="evidence" value="ECO:0007669"/>
    <property type="project" value="UniProtKB-KW"/>
</dbReference>
<evidence type="ECO:0000256" key="1">
    <source>
        <dbReference type="ARBA" id="ARBA00001541"/>
    </source>
</evidence>
<dbReference type="GO" id="GO:0006935">
    <property type="term" value="P:chemotaxis"/>
    <property type="evidence" value="ECO:0007669"/>
    <property type="project" value="UniProtKB-UniRule"/>
</dbReference>
<dbReference type="Pfam" id="PF01339">
    <property type="entry name" value="CheB_methylest"/>
    <property type="match status" value="1"/>
</dbReference>
<dbReference type="GO" id="GO:0000156">
    <property type="term" value="F:phosphorelay response regulator activity"/>
    <property type="evidence" value="ECO:0007669"/>
    <property type="project" value="InterPro"/>
</dbReference>
<dbReference type="GO" id="GO:0008984">
    <property type="term" value="F:protein-glutamate methylesterase activity"/>
    <property type="evidence" value="ECO:0007669"/>
    <property type="project" value="InterPro"/>
</dbReference>
<dbReference type="GO" id="GO:0008983">
    <property type="term" value="F:protein-glutamate O-methyltransferase activity"/>
    <property type="evidence" value="ECO:0007669"/>
    <property type="project" value="UniProtKB-EC"/>
</dbReference>
<feature type="active site" evidence="6">
    <location>
        <position position="27"/>
    </location>
</feature>
<name>A0A6N9HEZ7_9BURK</name>
<evidence type="ECO:0000256" key="6">
    <source>
        <dbReference type="PROSITE-ProRule" id="PRU00050"/>
    </source>
</evidence>
<dbReference type="Pfam" id="PF13596">
    <property type="entry name" value="PAS_10"/>
    <property type="match status" value="1"/>
</dbReference>
<gene>
    <name evidence="9" type="ORF">GTP41_08580</name>
</gene>
<evidence type="ECO:0000256" key="5">
    <source>
        <dbReference type="ARBA" id="ARBA00022691"/>
    </source>
</evidence>
<evidence type="ECO:0000256" key="2">
    <source>
        <dbReference type="ARBA" id="ARBA00012534"/>
    </source>
</evidence>
<keyword evidence="6" id="KW-0145">Chemotaxis</keyword>
<keyword evidence="5" id="KW-0949">S-adenosyl-L-methionine</keyword>
<comment type="catalytic activity">
    <reaction evidence="1">
        <text>L-glutamyl-[protein] + S-adenosyl-L-methionine = [protein]-L-glutamate 5-O-methyl ester + S-adenosyl-L-homocysteine</text>
        <dbReference type="Rhea" id="RHEA:24452"/>
        <dbReference type="Rhea" id="RHEA-COMP:10208"/>
        <dbReference type="Rhea" id="RHEA-COMP:10311"/>
        <dbReference type="ChEBI" id="CHEBI:29973"/>
        <dbReference type="ChEBI" id="CHEBI:57856"/>
        <dbReference type="ChEBI" id="CHEBI:59789"/>
        <dbReference type="ChEBI" id="CHEBI:82795"/>
        <dbReference type="EC" id="2.1.1.80"/>
    </reaction>
</comment>
<dbReference type="Pfam" id="PF03705">
    <property type="entry name" value="CheR_N"/>
    <property type="match status" value="1"/>
</dbReference>
<dbReference type="InterPro" id="IPR022642">
    <property type="entry name" value="CheR_C"/>
</dbReference>
<dbReference type="SUPFAM" id="SSF47757">
    <property type="entry name" value="Chemotaxis receptor methyltransferase CheR, N-terminal domain"/>
    <property type="match status" value="1"/>
</dbReference>
<keyword evidence="6" id="KW-0378">Hydrolase</keyword>
<proteinExistence type="predicted"/>
<feature type="domain" description="CheB-type methylesterase" evidence="7">
    <location>
        <begin position="21"/>
        <end position="197"/>
    </location>
</feature>
<comment type="caution">
    <text evidence="9">The sequence shown here is derived from an EMBL/GenBank/DDBJ whole genome shotgun (WGS) entry which is preliminary data.</text>
</comment>
<dbReference type="Gene3D" id="3.40.50.150">
    <property type="entry name" value="Vaccinia Virus protein VP39"/>
    <property type="match status" value="1"/>
</dbReference>
<dbReference type="PRINTS" id="PR00996">
    <property type="entry name" value="CHERMTFRASE"/>
</dbReference>
<keyword evidence="4" id="KW-0808">Transferase</keyword>
<dbReference type="InterPro" id="IPR050903">
    <property type="entry name" value="Bact_Chemotaxis_MeTrfase"/>
</dbReference>
<dbReference type="PANTHER" id="PTHR24422:SF27">
    <property type="entry name" value="PROTEIN-GLUTAMATE O-METHYLTRANSFERASE"/>
    <property type="match status" value="1"/>
</dbReference>
<dbReference type="Gene3D" id="1.10.155.10">
    <property type="entry name" value="Chemotaxis receptor methyltransferase CheR, N-terminal domain"/>
    <property type="match status" value="1"/>
</dbReference>
<evidence type="ECO:0000259" key="8">
    <source>
        <dbReference type="PROSITE" id="PS50123"/>
    </source>
</evidence>
<feature type="active site" evidence="6">
    <location>
        <position position="54"/>
    </location>
</feature>
<dbReference type="PROSITE" id="PS50122">
    <property type="entry name" value="CHEB"/>
    <property type="match status" value="1"/>
</dbReference>
<dbReference type="SUPFAM" id="SSF53335">
    <property type="entry name" value="S-adenosyl-L-methionine-dependent methyltransferases"/>
    <property type="match status" value="1"/>
</dbReference>
<dbReference type="Pfam" id="PF01739">
    <property type="entry name" value="CheR"/>
    <property type="match status" value="1"/>
</dbReference>
<evidence type="ECO:0000313" key="9">
    <source>
        <dbReference type="EMBL" id="MYN02158.1"/>
    </source>
</evidence>
<dbReference type="EC" id="2.1.1.80" evidence="2"/>
<evidence type="ECO:0000256" key="4">
    <source>
        <dbReference type="ARBA" id="ARBA00022679"/>
    </source>
</evidence>
<keyword evidence="10" id="KW-1185">Reference proteome</keyword>
<evidence type="ECO:0000256" key="3">
    <source>
        <dbReference type="ARBA" id="ARBA00022603"/>
    </source>
</evidence>
<dbReference type="CDD" id="cd16434">
    <property type="entry name" value="CheB-CheR_fusion"/>
    <property type="match status" value="1"/>
</dbReference>
<sequence length="928" mass="99266">MMPPNEQGLAGPDLTSVDFPLVGIGASAGGLEALQSLLPGLPPAPGFSLVIIMHLAPGQASALGQVLQACSHMPVIQQARARIELQPNHIYVISPGTLLEVAGRFLLQTDAGPGGSSGAIDCFFHSLARAQCELAGGVLLSGLGRDGCSGLAALREQGGCAIVQAPQDAQFGVLPQAAIDAGQADVVLPASDIAAHLRLLYGAPGAASETQSLQDVLALLHERTGHDFRQYKHATILRRVESRLEELGLAGMDAYCTRLQDEGDEAGALLKELLIGVTGFFRDSDAFARLRELVLPAMLRGRGGGTLRVWAAACSTGQEAYSLAILLADMVRDMPLPPAIEVFASDIDQQALDFARASLYPESIRDQVPAASLARYFVHAGKQYRVRQALRDMVTFACHDLLREPPVHGVHLVACRNFLIYLDRPTQCQVLQHLHLALVPQGYLFLGGSETADVAPGLFSRIDRQSRLYQSAPAAASLPDLPHWTMPAGHWPQTAARNGRSPMADMRERLADAELGWAKMQSNSKELSQRNADLALRLAHADKAHDDLYDLVASADLASVFVDPALQVRQFTPRAASIFNLIERDVGRHLLDITNRLDYPKLAADVAQTFATLQPLEREVTASGGLHYIVRVRPFRKADGAILGAVLTFFDFSERQVGQALARAEASDQQFLLHLEDCLRPLSDPAQLLALGCRMLGRRLAVPQLAYASIHAGRFDMLAGYACGMPPLQGSAEVAVLGGEVLARWGAGESAAHAGMAALCGAAGASLSALCRSGQHWQGFFHACQPGARSWSAPEIALFEHAAVRIGAAFERARAQTALQASATRMRRLLRGLARAYWETDSAGALSEDGLPLAVQRADCAAILQHWRAALHGASEIDVEVSLCDADAARRPARLLVTPLCDAQGAIQRWAGCIIQGAEQAPLPSVSI</sequence>
<dbReference type="Gene3D" id="3.40.50.180">
    <property type="entry name" value="Methylesterase CheB, C-terminal domain"/>
    <property type="match status" value="1"/>
</dbReference>
<keyword evidence="3" id="KW-0489">Methyltransferase</keyword>
<dbReference type="InterPro" id="IPR035909">
    <property type="entry name" value="CheB_C"/>
</dbReference>
<evidence type="ECO:0000259" key="7">
    <source>
        <dbReference type="PROSITE" id="PS50122"/>
    </source>
</evidence>
<dbReference type="InterPro" id="IPR035965">
    <property type="entry name" value="PAS-like_dom_sf"/>
</dbReference>
<reference evidence="9 10" key="1">
    <citation type="submission" date="2019-12" db="EMBL/GenBank/DDBJ databases">
        <title>Novel species isolated from a subtropical stream in China.</title>
        <authorList>
            <person name="Lu H."/>
        </authorList>
    </citation>
    <scope>NUCLEOTIDE SEQUENCE [LARGE SCALE GENOMIC DNA]</scope>
    <source>
        <strain evidence="9 10">DS3</strain>
    </source>
</reference>
<dbReference type="Proteomes" id="UP000448575">
    <property type="component" value="Unassembled WGS sequence"/>
</dbReference>
<dbReference type="PANTHER" id="PTHR24422">
    <property type="entry name" value="CHEMOTAXIS PROTEIN METHYLTRANSFERASE"/>
    <property type="match status" value="1"/>
</dbReference>
<accession>A0A6N9HEZ7</accession>
<dbReference type="GO" id="GO:0005737">
    <property type="term" value="C:cytoplasm"/>
    <property type="evidence" value="ECO:0007669"/>
    <property type="project" value="InterPro"/>
</dbReference>
<dbReference type="Gene3D" id="3.30.450.20">
    <property type="entry name" value="PAS domain"/>
    <property type="match status" value="1"/>
</dbReference>
<dbReference type="InterPro" id="IPR000780">
    <property type="entry name" value="CheR_MeTrfase"/>
</dbReference>
<dbReference type="InterPro" id="IPR036804">
    <property type="entry name" value="CheR_N_sf"/>
</dbReference>
<protein>
    <recommendedName>
        <fullName evidence="2">protein-glutamate O-methyltransferase</fullName>
        <ecNumber evidence="2">2.1.1.80</ecNumber>
    </recommendedName>
</protein>
<dbReference type="InterPro" id="IPR029063">
    <property type="entry name" value="SAM-dependent_MTases_sf"/>
</dbReference>
<feature type="domain" description="CheR-type methyltransferase" evidence="8">
    <location>
        <begin position="213"/>
        <end position="451"/>
    </location>
</feature>
<dbReference type="AlphaFoldDB" id="A0A6N9HEZ7"/>
<dbReference type="SUPFAM" id="SSF52738">
    <property type="entry name" value="Methylesterase CheB, C-terminal domain"/>
    <property type="match status" value="1"/>
</dbReference>
<dbReference type="PROSITE" id="PS50123">
    <property type="entry name" value="CHER"/>
    <property type="match status" value="1"/>
</dbReference>
<dbReference type="SMART" id="SM00138">
    <property type="entry name" value="MeTrc"/>
    <property type="match status" value="1"/>
</dbReference>
<dbReference type="RefSeq" id="WP_161025156.1">
    <property type="nucleotide sequence ID" value="NZ_WWCJ01000005.1"/>
</dbReference>
<feature type="active site" evidence="6">
    <location>
        <position position="146"/>
    </location>
</feature>
<dbReference type="SUPFAM" id="SSF55785">
    <property type="entry name" value="PYP-like sensor domain (PAS domain)"/>
    <property type="match status" value="2"/>
</dbReference>
<dbReference type="InterPro" id="IPR000673">
    <property type="entry name" value="Sig_transdc_resp-reg_Me-estase"/>
</dbReference>
<evidence type="ECO:0000313" key="10">
    <source>
        <dbReference type="Proteomes" id="UP000448575"/>
    </source>
</evidence>
<organism evidence="9 10">
    <name type="scientific">Pseudoduganella guangdongensis</name>
    <dbReference type="NCBI Taxonomy" id="2692179"/>
    <lineage>
        <taxon>Bacteria</taxon>
        <taxon>Pseudomonadati</taxon>
        <taxon>Pseudomonadota</taxon>
        <taxon>Betaproteobacteria</taxon>
        <taxon>Burkholderiales</taxon>
        <taxon>Oxalobacteraceae</taxon>
        <taxon>Telluria group</taxon>
        <taxon>Pseudoduganella</taxon>
    </lineage>
</organism>
<dbReference type="InterPro" id="IPR022641">
    <property type="entry name" value="CheR_N"/>
</dbReference>